<feature type="compositionally biased region" description="Acidic residues" evidence="10">
    <location>
        <begin position="476"/>
        <end position="488"/>
    </location>
</feature>
<dbReference type="InterPro" id="IPR015349">
    <property type="entry name" value="OCT_dom"/>
</dbReference>
<feature type="compositionally biased region" description="Basic and acidic residues" evidence="10">
    <location>
        <begin position="449"/>
        <end position="466"/>
    </location>
</feature>
<evidence type="ECO:0000259" key="12">
    <source>
        <dbReference type="PROSITE" id="PS51881"/>
    </source>
</evidence>
<feature type="domain" description="OCT" evidence="12">
    <location>
        <begin position="354"/>
        <end position="434"/>
    </location>
</feature>
<evidence type="ECO:0000259" key="13">
    <source>
        <dbReference type="PROSITE" id="PS51883"/>
    </source>
</evidence>
<feature type="binding site" evidence="9">
    <location>
        <position position="174"/>
    </location>
    <ligand>
        <name>Mg(2+)</name>
        <dbReference type="ChEBI" id="CHEBI:18420"/>
    </ligand>
</feature>
<dbReference type="InterPro" id="IPR045086">
    <property type="entry name" value="OBG_GTPase"/>
</dbReference>
<keyword evidence="7 9" id="KW-0460">Magnesium</keyword>
<dbReference type="PROSITE" id="PS51883">
    <property type="entry name" value="OBG"/>
    <property type="match status" value="1"/>
</dbReference>
<dbReference type="Proteomes" id="UP001501116">
    <property type="component" value="Unassembled WGS sequence"/>
</dbReference>
<dbReference type="CDD" id="cd01898">
    <property type="entry name" value="Obg"/>
    <property type="match status" value="1"/>
</dbReference>
<dbReference type="Gene3D" id="3.40.50.300">
    <property type="entry name" value="P-loop containing nucleotide triphosphate hydrolases"/>
    <property type="match status" value="1"/>
</dbReference>
<dbReference type="InterPro" id="IPR027417">
    <property type="entry name" value="P-loop_NTPase"/>
</dbReference>
<evidence type="ECO:0000256" key="10">
    <source>
        <dbReference type="SAM" id="MobiDB-lite"/>
    </source>
</evidence>
<evidence type="ECO:0000256" key="7">
    <source>
        <dbReference type="ARBA" id="ARBA00022842"/>
    </source>
</evidence>
<evidence type="ECO:0000256" key="1">
    <source>
        <dbReference type="ARBA" id="ARBA00001946"/>
    </source>
</evidence>
<dbReference type="PROSITE" id="PS00905">
    <property type="entry name" value="GTP1_OBG"/>
    <property type="match status" value="1"/>
</dbReference>
<dbReference type="NCBIfam" id="NF008956">
    <property type="entry name" value="PRK12299.1"/>
    <property type="match status" value="1"/>
</dbReference>
<dbReference type="NCBIfam" id="TIGR03595">
    <property type="entry name" value="Obg_CgtA_exten"/>
    <property type="match status" value="1"/>
</dbReference>
<dbReference type="InterPro" id="IPR036726">
    <property type="entry name" value="GTP1_OBG_dom_sf"/>
</dbReference>
<dbReference type="SUPFAM" id="SSF102741">
    <property type="entry name" value="Obg GTP-binding protein C-terminal domain"/>
    <property type="match status" value="1"/>
</dbReference>
<dbReference type="InterPro" id="IPR006074">
    <property type="entry name" value="GTP1-OBG_CS"/>
</dbReference>
<sequence>MASRFVDRAVIHLAAGDGGNGCASVHREKFKPLGGPDGGNGGNGGDVLLIVDPNVHTLLDFHFRPHARAGNGKMGQGSNRSGAAGDTLEMHVPDGTVVLTEDGEVVADLTGPGTTFVAAQGGRGGLGNAALASKARRAPGFALLGEPGEARDLVLELKSVADVGLVGFPSAGKSSLISVLSAAKPKIADYPFTTLVPNLGVVTAGETVFTMADVPGLIPGASDGKGLGLDFLRHIERCAALVHVIDCATYEPGRDPLSDVDALEEELSRYTPGLGGDLAKRPRVVVLNKIDVPEAAELAELVKPELEARGLAVFEVSTASRKGLRELTFALAAVVEKYRSEQPVPEPAKVVLRPLAVDDTGFTVSADPDEEGGFIVRGPRPERWIRQTNFGNDEAVGYLGDRLNRLGVEDALARHGARPGSPVTIGDVTFEWEPSTPAGVAAHLSGRGTDVRLEDTSRISASERKEARRIRRDGVSEEDDSVDEGPGE</sequence>
<feature type="binding site" evidence="9">
    <location>
        <begin position="213"/>
        <end position="216"/>
    </location>
    <ligand>
        <name>GTP</name>
        <dbReference type="ChEBI" id="CHEBI:37565"/>
    </ligand>
</feature>
<dbReference type="InterPro" id="IPR036346">
    <property type="entry name" value="GTP-bd_prot_GTP1/OBG_C_sf"/>
</dbReference>
<feature type="binding site" evidence="9">
    <location>
        <begin position="288"/>
        <end position="291"/>
    </location>
    <ligand>
        <name>GTP</name>
        <dbReference type="ChEBI" id="CHEBI:37565"/>
    </ligand>
</feature>
<accession>A0ABP5BRQ5</accession>
<evidence type="ECO:0000313" key="15">
    <source>
        <dbReference type="Proteomes" id="UP001501116"/>
    </source>
</evidence>
<dbReference type="Pfam" id="PF09269">
    <property type="entry name" value="DUF1967"/>
    <property type="match status" value="1"/>
</dbReference>
<comment type="function">
    <text evidence="9">An essential GTPase which binds GTP, GDP and possibly (p)ppGpp with moderate affinity, with high nucleotide exchange rates and a fairly low GTP hydrolysis rate. Plays a role in control of the cell cycle, stress response, ribosome biogenesis and in those bacteria that undergo differentiation, in morphogenesis control.</text>
</comment>
<feature type="domain" description="OBG-type G" evidence="11">
    <location>
        <begin position="161"/>
        <end position="336"/>
    </location>
</feature>
<keyword evidence="15" id="KW-1185">Reference proteome</keyword>
<dbReference type="PRINTS" id="PR00326">
    <property type="entry name" value="GTP1OBG"/>
</dbReference>
<dbReference type="EC" id="3.6.5.-" evidence="9"/>
<keyword evidence="5 9" id="KW-0547">Nucleotide-binding</keyword>
<comment type="caution">
    <text evidence="14">The sequence shown here is derived from an EMBL/GenBank/DDBJ whole genome shotgun (WGS) entry which is preliminary data.</text>
</comment>
<dbReference type="EMBL" id="BAAANN010000006">
    <property type="protein sequence ID" value="GAA1950209.1"/>
    <property type="molecule type" value="Genomic_DNA"/>
</dbReference>
<dbReference type="NCBIfam" id="NF008954">
    <property type="entry name" value="PRK12296.1"/>
    <property type="match status" value="1"/>
</dbReference>
<dbReference type="InterPro" id="IPR014100">
    <property type="entry name" value="GTP-bd_Obg/CgtA"/>
</dbReference>
<dbReference type="PROSITE" id="PS51710">
    <property type="entry name" value="G_OBG"/>
    <property type="match status" value="1"/>
</dbReference>
<evidence type="ECO:0000256" key="6">
    <source>
        <dbReference type="ARBA" id="ARBA00022801"/>
    </source>
</evidence>
<dbReference type="Pfam" id="PF01018">
    <property type="entry name" value="GTP1_OBG"/>
    <property type="match status" value="1"/>
</dbReference>
<dbReference type="PANTHER" id="PTHR11702">
    <property type="entry name" value="DEVELOPMENTALLY REGULATED GTP-BINDING PROTEIN-RELATED"/>
    <property type="match status" value="1"/>
</dbReference>
<comment type="subcellular location">
    <subcellularLocation>
        <location evidence="9">Cytoplasm</location>
    </subcellularLocation>
</comment>
<evidence type="ECO:0000256" key="2">
    <source>
        <dbReference type="ARBA" id="ARBA00007699"/>
    </source>
</evidence>
<reference evidence="15" key="1">
    <citation type="journal article" date="2019" name="Int. J. Syst. Evol. Microbiol.">
        <title>The Global Catalogue of Microorganisms (GCM) 10K type strain sequencing project: providing services to taxonomists for standard genome sequencing and annotation.</title>
        <authorList>
            <consortium name="The Broad Institute Genomics Platform"/>
            <consortium name="The Broad Institute Genome Sequencing Center for Infectious Disease"/>
            <person name="Wu L."/>
            <person name="Ma J."/>
        </authorList>
    </citation>
    <scope>NUCLEOTIDE SEQUENCE [LARGE SCALE GENOMIC DNA]</scope>
    <source>
        <strain evidence="15">JCM 14545</strain>
    </source>
</reference>
<keyword evidence="8 9" id="KW-0342">GTP-binding</keyword>
<evidence type="ECO:0000313" key="14">
    <source>
        <dbReference type="EMBL" id="GAA1950209.1"/>
    </source>
</evidence>
<evidence type="ECO:0000256" key="9">
    <source>
        <dbReference type="HAMAP-Rule" id="MF_01454"/>
    </source>
</evidence>
<dbReference type="NCBIfam" id="NF008955">
    <property type="entry name" value="PRK12297.1"/>
    <property type="match status" value="1"/>
</dbReference>
<dbReference type="SUPFAM" id="SSF82051">
    <property type="entry name" value="Obg GTP-binding protein N-terminal domain"/>
    <property type="match status" value="1"/>
</dbReference>
<feature type="binding site" evidence="9">
    <location>
        <begin position="167"/>
        <end position="174"/>
    </location>
    <ligand>
        <name>GTP</name>
        <dbReference type="ChEBI" id="CHEBI:37565"/>
    </ligand>
</feature>
<evidence type="ECO:0000256" key="4">
    <source>
        <dbReference type="ARBA" id="ARBA00022723"/>
    </source>
</evidence>
<keyword evidence="3 9" id="KW-0963">Cytoplasm</keyword>
<feature type="binding site" evidence="9">
    <location>
        <begin position="192"/>
        <end position="196"/>
    </location>
    <ligand>
        <name>GTP</name>
        <dbReference type="ChEBI" id="CHEBI:37565"/>
    </ligand>
</feature>
<evidence type="ECO:0000256" key="3">
    <source>
        <dbReference type="ARBA" id="ARBA00022490"/>
    </source>
</evidence>
<proteinExistence type="inferred from homology"/>
<dbReference type="PROSITE" id="PS51881">
    <property type="entry name" value="OCT"/>
    <property type="match status" value="1"/>
</dbReference>
<dbReference type="NCBIfam" id="TIGR02729">
    <property type="entry name" value="Obg_CgtA"/>
    <property type="match status" value="1"/>
</dbReference>
<organism evidence="14 15">
    <name type="scientific">Amycolatopsis minnesotensis</name>
    <dbReference type="NCBI Taxonomy" id="337894"/>
    <lineage>
        <taxon>Bacteria</taxon>
        <taxon>Bacillati</taxon>
        <taxon>Actinomycetota</taxon>
        <taxon>Actinomycetes</taxon>
        <taxon>Pseudonocardiales</taxon>
        <taxon>Pseudonocardiaceae</taxon>
        <taxon>Amycolatopsis</taxon>
    </lineage>
</organism>
<gene>
    <name evidence="14" type="primary">obgE</name>
    <name evidence="9" type="synonym">obg</name>
    <name evidence="14" type="ORF">GCM10009754_18560</name>
</gene>
<dbReference type="Pfam" id="PF01926">
    <property type="entry name" value="MMR_HSR1"/>
    <property type="match status" value="1"/>
</dbReference>
<feature type="region of interest" description="Disordered" evidence="10">
    <location>
        <begin position="440"/>
        <end position="488"/>
    </location>
</feature>
<dbReference type="SUPFAM" id="SSF52540">
    <property type="entry name" value="P-loop containing nucleoside triphosphate hydrolases"/>
    <property type="match status" value="1"/>
</dbReference>
<dbReference type="InterPro" id="IPR006169">
    <property type="entry name" value="GTP1_OBG_dom"/>
</dbReference>
<keyword evidence="6 9" id="KW-0378">Hydrolase</keyword>
<dbReference type="InterPro" id="IPR031167">
    <property type="entry name" value="G_OBG"/>
</dbReference>
<dbReference type="HAMAP" id="MF_01454">
    <property type="entry name" value="GTPase_Obg"/>
    <property type="match status" value="1"/>
</dbReference>
<comment type="similarity">
    <text evidence="2 9">Belongs to the TRAFAC class OBG-HflX-like GTPase superfamily. OBG GTPase family.</text>
</comment>
<dbReference type="Gene3D" id="3.30.300.350">
    <property type="entry name" value="GTP-binding protein OBG, C-terminal domain"/>
    <property type="match status" value="1"/>
</dbReference>
<evidence type="ECO:0000259" key="11">
    <source>
        <dbReference type="PROSITE" id="PS51710"/>
    </source>
</evidence>
<dbReference type="PANTHER" id="PTHR11702:SF31">
    <property type="entry name" value="MITOCHONDRIAL RIBOSOME-ASSOCIATED GTPASE 2"/>
    <property type="match status" value="1"/>
</dbReference>
<comment type="cofactor">
    <cofactor evidence="1 9">
        <name>Mg(2+)</name>
        <dbReference type="ChEBI" id="CHEBI:18420"/>
    </cofactor>
</comment>
<feature type="binding site" evidence="9">
    <location>
        <position position="194"/>
    </location>
    <ligand>
        <name>Mg(2+)</name>
        <dbReference type="ChEBI" id="CHEBI:18420"/>
    </ligand>
</feature>
<keyword evidence="4 9" id="KW-0479">Metal-binding</keyword>
<name>A0ABP5BRQ5_9PSEU</name>
<feature type="binding site" evidence="9">
    <location>
        <begin position="317"/>
        <end position="319"/>
    </location>
    <ligand>
        <name>GTP</name>
        <dbReference type="ChEBI" id="CHEBI:37565"/>
    </ligand>
</feature>
<protein>
    <recommendedName>
        <fullName evidence="9">GTPase Obg</fullName>
        <ecNumber evidence="9">3.6.5.-</ecNumber>
    </recommendedName>
    <alternativeName>
        <fullName evidence="9">GTP-binding protein Obg</fullName>
    </alternativeName>
</protein>
<evidence type="ECO:0000256" key="8">
    <source>
        <dbReference type="ARBA" id="ARBA00023134"/>
    </source>
</evidence>
<evidence type="ECO:0000256" key="5">
    <source>
        <dbReference type="ARBA" id="ARBA00022741"/>
    </source>
</evidence>
<dbReference type="InterPro" id="IPR006073">
    <property type="entry name" value="GTP-bd"/>
</dbReference>
<comment type="subunit">
    <text evidence="9">Monomer.</text>
</comment>
<dbReference type="RefSeq" id="WP_344415661.1">
    <property type="nucleotide sequence ID" value="NZ_BAAANN010000006.1"/>
</dbReference>
<dbReference type="Gene3D" id="2.70.210.12">
    <property type="entry name" value="GTP1/OBG domain"/>
    <property type="match status" value="1"/>
</dbReference>
<feature type="domain" description="Obg" evidence="13">
    <location>
        <begin position="3"/>
        <end position="160"/>
    </location>
</feature>